<organism evidence="1 2">
    <name type="scientific">Cytobacillus solani</name>
    <dbReference type="NCBI Taxonomy" id="1637975"/>
    <lineage>
        <taxon>Bacteria</taxon>
        <taxon>Bacillati</taxon>
        <taxon>Bacillota</taxon>
        <taxon>Bacilli</taxon>
        <taxon>Bacillales</taxon>
        <taxon>Bacillaceae</taxon>
        <taxon>Cytobacillus</taxon>
    </lineage>
</organism>
<dbReference type="Proteomes" id="UP000050996">
    <property type="component" value="Unassembled WGS sequence"/>
</dbReference>
<dbReference type="RefSeq" id="WP_056682713.1">
    <property type="nucleotide sequence ID" value="NZ_CP085712.1"/>
</dbReference>
<sequence length="195" mass="22389">MAEAYITHLPPIFHDIPEFLEIAKTVEKEVQLLEAEIEQIFRNRFVQTANEYAIKRREKILKIQADPETESLDFRKRRIINRQSTKVPFTLRFLQDRLNFLVGEGRAAVSADWLSSILSIAADIGDAKVFKEVEHTIKTVKPASMVYQQQTALSNTILFKEHISMRQVTRMTRLSTTWKLGSTPFAAGGKEVIIK</sequence>
<gene>
    <name evidence="1" type="ORF">AN957_05225</name>
</gene>
<dbReference type="InterPro" id="IPR018755">
    <property type="entry name" value="Phage_Mu_Gp48"/>
</dbReference>
<comment type="caution">
    <text evidence="1">The sequence shown here is derived from an EMBL/GenBank/DDBJ whole genome shotgun (WGS) entry which is preliminary data.</text>
</comment>
<proteinExistence type="predicted"/>
<evidence type="ECO:0000313" key="1">
    <source>
        <dbReference type="EMBL" id="KQL18073.1"/>
    </source>
</evidence>
<accession>A0A0Q3QJR5</accession>
<dbReference type="STRING" id="1637975.AN957_05225"/>
<name>A0A0Q3QJR5_9BACI</name>
<dbReference type="EMBL" id="LJIX01000006">
    <property type="protein sequence ID" value="KQL18073.1"/>
    <property type="molecule type" value="Genomic_DNA"/>
</dbReference>
<dbReference type="PATRIC" id="fig|1637975.4.peg.742"/>
<reference evidence="1 2" key="1">
    <citation type="submission" date="2015-09" db="EMBL/GenBank/DDBJ databases">
        <title>Genome sequencing project for genomic taxonomy and phylogenomics of Bacillus-like bacteria.</title>
        <authorList>
            <person name="Liu B."/>
            <person name="Wang J."/>
            <person name="Zhu Y."/>
            <person name="Liu G."/>
            <person name="Chen Q."/>
            <person name="Chen Z."/>
            <person name="Lan J."/>
            <person name="Che J."/>
            <person name="Ge C."/>
            <person name="Shi H."/>
            <person name="Pan Z."/>
            <person name="Liu X."/>
        </authorList>
    </citation>
    <scope>NUCLEOTIDE SEQUENCE [LARGE SCALE GENOMIC DNA]</scope>
    <source>
        <strain evidence="1 2">FJAT-18043</strain>
    </source>
</reference>
<dbReference type="Pfam" id="PF10076">
    <property type="entry name" value="Phage_Mu_Gp48"/>
    <property type="match status" value="1"/>
</dbReference>
<keyword evidence="2" id="KW-1185">Reference proteome</keyword>
<protein>
    <submittedName>
        <fullName evidence="1">Phage portal protein</fullName>
    </submittedName>
</protein>
<evidence type="ECO:0000313" key="2">
    <source>
        <dbReference type="Proteomes" id="UP000050996"/>
    </source>
</evidence>
<dbReference type="AlphaFoldDB" id="A0A0Q3QJR5"/>